<dbReference type="Gene3D" id="2.40.37.10">
    <property type="entry name" value="Lyase, Ornithine Decarboxylase, Chain A, domain 1"/>
    <property type="match status" value="1"/>
</dbReference>
<evidence type="ECO:0000259" key="4">
    <source>
        <dbReference type="Pfam" id="PF00278"/>
    </source>
</evidence>
<keyword evidence="6" id="KW-0413">Isomerase</keyword>
<dbReference type="EMBL" id="JAKNGE010000018">
    <property type="protein sequence ID" value="MCG4746762.1"/>
    <property type="molecule type" value="Genomic_DNA"/>
</dbReference>
<name>A0AAW5BY15_9FIRM</name>
<comment type="caution">
    <text evidence="6">The sequence shown here is derived from an EMBL/GenBank/DDBJ whole genome shotgun (WGS) entry which is preliminary data.</text>
</comment>
<dbReference type="SUPFAM" id="SSF51419">
    <property type="entry name" value="PLP-binding barrel"/>
    <property type="match status" value="1"/>
</dbReference>
<dbReference type="SUPFAM" id="SSF50621">
    <property type="entry name" value="Alanine racemase C-terminal domain-like"/>
    <property type="match status" value="1"/>
</dbReference>
<reference evidence="6" key="1">
    <citation type="submission" date="2022-01" db="EMBL/GenBank/DDBJ databases">
        <title>Collection of gut derived symbiotic bacterial strains cultured from healthy donors.</title>
        <authorList>
            <person name="Lin H."/>
            <person name="Kohout C."/>
            <person name="Waligurski E."/>
            <person name="Pamer E.G."/>
        </authorList>
    </citation>
    <scope>NUCLEOTIDE SEQUENCE</scope>
    <source>
        <strain evidence="6">DFI.6.55</strain>
    </source>
</reference>
<feature type="domain" description="Orn/DAP/Arg decarboxylase 2 N-terminal" evidence="5">
    <location>
        <begin position="23"/>
        <end position="100"/>
    </location>
</feature>
<dbReference type="GO" id="GO:0008784">
    <property type="term" value="F:alanine racemase activity"/>
    <property type="evidence" value="ECO:0007669"/>
    <property type="project" value="UniProtKB-EC"/>
</dbReference>
<dbReference type="RefSeq" id="WP_238053630.1">
    <property type="nucleotide sequence ID" value="NZ_JAKNGE010000018.1"/>
</dbReference>
<dbReference type="Proteomes" id="UP001299608">
    <property type="component" value="Unassembled WGS sequence"/>
</dbReference>
<feature type="domain" description="Orn/DAP/Arg decarboxylase 2 C-terminal" evidence="4">
    <location>
        <begin position="128"/>
        <end position="378"/>
    </location>
</feature>
<keyword evidence="3" id="KW-0175">Coiled coil</keyword>
<evidence type="ECO:0000256" key="2">
    <source>
        <dbReference type="ARBA" id="ARBA00022898"/>
    </source>
</evidence>
<dbReference type="Gene3D" id="3.20.20.10">
    <property type="entry name" value="Alanine racemase"/>
    <property type="match status" value="1"/>
</dbReference>
<dbReference type="InterPro" id="IPR022644">
    <property type="entry name" value="De-COase2_N"/>
</dbReference>
<sequence>MDIQILRQAARTQGTPAYVFDLDAFARRIRHMKKVLGQDIKILYAMKANPFFTRTAAQEADGLEVCSPGEYAICRRAGVPLEKIVLSGVNKEAAHVREVVGDAGISGPAGRSGADALSGPAGTPGPAAYTAESLSQLDLLESCAAKTQGNPLRVLLRLTSGNQFGMDEETILSIIKKRSSYPHLHFTGLQYYSGTQKKQAGKIRKELEQLDALLERIRNELQYEIRELEYGPGFHIPYFEGESPVDEDAMLADFREALDAMAFKGCISLEAGRFLAAPCGSYVTRVVDTKQNQGQNYCIVDGGINHVNYYGQAMAMKIPAIRFLPHPLSPGMPDVQPPGGDSQWTVCGSLCTSGDMLVKNLPLPGLKTGDMLVFDRIGAYAVTEGIYLFLSRRLPAVLTYEKDAGLKLVRGALPTSPFNDGSIQYFEDCIKKENP</sequence>
<dbReference type="EC" id="5.1.1.1" evidence="6"/>
<dbReference type="InterPro" id="IPR022643">
    <property type="entry name" value="De-COase2_C"/>
</dbReference>
<dbReference type="Pfam" id="PF02784">
    <property type="entry name" value="Orn_Arg_deC_N"/>
    <property type="match status" value="2"/>
</dbReference>
<dbReference type="PANTHER" id="PTHR43727:SF2">
    <property type="entry name" value="GROUP IV DECARBOXYLASE"/>
    <property type="match status" value="1"/>
</dbReference>
<dbReference type="PANTHER" id="PTHR43727">
    <property type="entry name" value="DIAMINOPIMELATE DECARBOXYLASE"/>
    <property type="match status" value="1"/>
</dbReference>
<dbReference type="Pfam" id="PF00278">
    <property type="entry name" value="Orn_DAP_Arg_deC"/>
    <property type="match status" value="1"/>
</dbReference>
<protein>
    <submittedName>
        <fullName evidence="6">Alanine racemase</fullName>
        <ecNumber evidence="6">5.1.1.1</ecNumber>
    </submittedName>
</protein>
<evidence type="ECO:0000313" key="7">
    <source>
        <dbReference type="Proteomes" id="UP001299608"/>
    </source>
</evidence>
<dbReference type="GO" id="GO:0008836">
    <property type="term" value="F:diaminopimelate decarboxylase activity"/>
    <property type="evidence" value="ECO:0007669"/>
    <property type="project" value="TreeGrafter"/>
</dbReference>
<organism evidence="6 7">
    <name type="scientific">Enterocloster aldenensis</name>
    <dbReference type="NCBI Taxonomy" id="358742"/>
    <lineage>
        <taxon>Bacteria</taxon>
        <taxon>Bacillati</taxon>
        <taxon>Bacillota</taxon>
        <taxon>Clostridia</taxon>
        <taxon>Lachnospirales</taxon>
        <taxon>Lachnospiraceae</taxon>
        <taxon>Enterocloster</taxon>
    </lineage>
</organism>
<dbReference type="AlphaFoldDB" id="A0AAW5BY15"/>
<proteinExistence type="predicted"/>
<evidence type="ECO:0000313" key="6">
    <source>
        <dbReference type="EMBL" id="MCG4746762.1"/>
    </source>
</evidence>
<gene>
    <name evidence="6" type="ORF">L0N08_15170</name>
</gene>
<dbReference type="GO" id="GO:0009089">
    <property type="term" value="P:lysine biosynthetic process via diaminopimelate"/>
    <property type="evidence" value="ECO:0007669"/>
    <property type="project" value="TreeGrafter"/>
</dbReference>
<feature type="domain" description="Orn/DAP/Arg decarboxylase 2 N-terminal" evidence="5">
    <location>
        <begin position="161"/>
        <end position="277"/>
    </location>
</feature>
<dbReference type="InterPro" id="IPR029066">
    <property type="entry name" value="PLP-binding_barrel"/>
</dbReference>
<evidence type="ECO:0000256" key="1">
    <source>
        <dbReference type="ARBA" id="ARBA00001933"/>
    </source>
</evidence>
<evidence type="ECO:0000259" key="5">
    <source>
        <dbReference type="Pfam" id="PF02784"/>
    </source>
</evidence>
<accession>A0AAW5BY15</accession>
<keyword evidence="2" id="KW-0663">Pyridoxal phosphate</keyword>
<feature type="coiled-coil region" evidence="3">
    <location>
        <begin position="200"/>
        <end position="227"/>
    </location>
</feature>
<comment type="cofactor">
    <cofactor evidence="1">
        <name>pyridoxal 5'-phosphate</name>
        <dbReference type="ChEBI" id="CHEBI:597326"/>
    </cofactor>
</comment>
<evidence type="ECO:0000256" key="3">
    <source>
        <dbReference type="SAM" id="Coils"/>
    </source>
</evidence>
<dbReference type="InterPro" id="IPR009006">
    <property type="entry name" value="Ala_racemase/Decarboxylase_C"/>
</dbReference>